<protein>
    <recommendedName>
        <fullName evidence="4">DUF4219 domain-containing protein</fullName>
    </recommendedName>
</protein>
<dbReference type="Pfam" id="PF14223">
    <property type="entry name" value="Retrotran_gag_2"/>
    <property type="match status" value="1"/>
</dbReference>
<organism evidence="2 3">
    <name type="scientific">Araneus ventricosus</name>
    <name type="common">Orbweaver spider</name>
    <name type="synonym">Epeira ventricosa</name>
    <dbReference type="NCBI Taxonomy" id="182803"/>
    <lineage>
        <taxon>Eukaryota</taxon>
        <taxon>Metazoa</taxon>
        <taxon>Ecdysozoa</taxon>
        <taxon>Arthropoda</taxon>
        <taxon>Chelicerata</taxon>
        <taxon>Arachnida</taxon>
        <taxon>Araneae</taxon>
        <taxon>Araneomorphae</taxon>
        <taxon>Entelegynae</taxon>
        <taxon>Araneoidea</taxon>
        <taxon>Araneidae</taxon>
        <taxon>Araneus</taxon>
    </lineage>
</organism>
<dbReference type="OrthoDB" id="97058at2759"/>
<evidence type="ECO:0000313" key="3">
    <source>
        <dbReference type="Proteomes" id="UP000499080"/>
    </source>
</evidence>
<keyword evidence="3" id="KW-1185">Reference proteome</keyword>
<dbReference type="Proteomes" id="UP000499080">
    <property type="component" value="Unassembled WGS sequence"/>
</dbReference>
<accession>A0A4Y2M4U0</accession>
<feature type="region of interest" description="Disordered" evidence="1">
    <location>
        <begin position="244"/>
        <end position="284"/>
    </location>
</feature>
<feature type="non-terminal residue" evidence="2">
    <location>
        <position position="284"/>
    </location>
</feature>
<sequence length="284" mass="33054">MDISIEKLNANNYSTWKEDVKVVLMEKGSWRIITEEEKVPDKLSGMDLMHVTSHPPTRDLPEAAIGCIRSIKGAEERSYQKLLKDYNLRKDRAYSVIYLSSEKEYRLFIAGIEDPVKAWKILEEHFRPDSRARAIGLTDEFFSCRVCLDEDIGIYAARLKHISAQLADCDKPIKDWYHAFQLIRYLPPEYAGIVQAIYRWKDEDFKADKVLSELLAEEARLKQNNKDQEVLACQAKINSSRPLKVITRKIPSGNHDQVELTSKAKGRQRKNQKRRPRSFSRKRQ</sequence>
<evidence type="ECO:0000256" key="1">
    <source>
        <dbReference type="SAM" id="MobiDB-lite"/>
    </source>
</evidence>
<name>A0A4Y2M4U0_ARAVE</name>
<evidence type="ECO:0000313" key="2">
    <source>
        <dbReference type="EMBL" id="GBN20657.1"/>
    </source>
</evidence>
<reference evidence="2 3" key="1">
    <citation type="journal article" date="2019" name="Sci. Rep.">
        <title>Orb-weaving spider Araneus ventricosus genome elucidates the spidroin gene catalogue.</title>
        <authorList>
            <person name="Kono N."/>
            <person name="Nakamura H."/>
            <person name="Ohtoshi R."/>
            <person name="Moran D.A.P."/>
            <person name="Shinohara A."/>
            <person name="Yoshida Y."/>
            <person name="Fujiwara M."/>
            <person name="Mori M."/>
            <person name="Tomita M."/>
            <person name="Arakawa K."/>
        </authorList>
    </citation>
    <scope>NUCLEOTIDE SEQUENCE [LARGE SCALE GENOMIC DNA]</scope>
</reference>
<dbReference type="PANTHER" id="PTHR47481:SF7">
    <property type="entry name" value="CCHC-TYPE DOMAIN-CONTAINING PROTEIN"/>
    <property type="match status" value="1"/>
</dbReference>
<feature type="compositionally biased region" description="Basic residues" evidence="1">
    <location>
        <begin position="264"/>
        <end position="284"/>
    </location>
</feature>
<comment type="caution">
    <text evidence="2">The sequence shown here is derived from an EMBL/GenBank/DDBJ whole genome shotgun (WGS) entry which is preliminary data.</text>
</comment>
<evidence type="ECO:0008006" key="4">
    <source>
        <dbReference type="Google" id="ProtNLM"/>
    </source>
</evidence>
<proteinExistence type="predicted"/>
<dbReference type="AlphaFoldDB" id="A0A4Y2M4U0"/>
<gene>
    <name evidence="2" type="ORF">AVEN_29491_1</name>
</gene>
<dbReference type="EMBL" id="BGPR01279759">
    <property type="protein sequence ID" value="GBN20657.1"/>
    <property type="molecule type" value="Genomic_DNA"/>
</dbReference>
<dbReference type="PANTHER" id="PTHR47481">
    <property type="match status" value="1"/>
</dbReference>